<evidence type="ECO:0000259" key="1">
    <source>
        <dbReference type="Pfam" id="PF04326"/>
    </source>
</evidence>
<dbReference type="OrthoDB" id="9807907at2"/>
<gene>
    <name evidence="2" type="ORF">CUN59_06685</name>
</gene>
<dbReference type="Gene3D" id="3.30.565.60">
    <property type="match status" value="1"/>
</dbReference>
<dbReference type="PANTHER" id="PTHR30595">
    <property type="entry name" value="GLPR-RELATED TRANSCRIPTIONAL REPRESSOR"/>
    <property type="match status" value="1"/>
</dbReference>
<dbReference type="Gene3D" id="3.30.950.30">
    <property type="entry name" value="Schlafen, AAA domain"/>
    <property type="match status" value="1"/>
</dbReference>
<evidence type="ECO:0000313" key="2">
    <source>
        <dbReference type="EMBL" id="PPJ64040.1"/>
    </source>
</evidence>
<dbReference type="InterPro" id="IPR038475">
    <property type="entry name" value="RecG_C_sf"/>
</dbReference>
<reference evidence="2 3" key="1">
    <citation type="submission" date="2018-02" db="EMBL/GenBank/DDBJ databases">
        <title>Discovery of a pederin family compound in a non-symbiotic bloom-forming cyanobacterium.</title>
        <authorList>
            <person name="Kust A."/>
            <person name="Mares J."/>
            <person name="Jokela J."/>
            <person name="Urajova P."/>
            <person name="Hajek J."/>
            <person name="Saurav K."/>
            <person name="Voracova K."/>
            <person name="Fewer D.P."/>
            <person name="Haapaniemi E."/>
            <person name="Permi P."/>
            <person name="Rehakova K."/>
            <person name="Sivonen K."/>
            <person name="Hrouzek P."/>
        </authorList>
    </citation>
    <scope>NUCLEOTIDE SEQUENCE [LARGE SCALE GENOMIC DNA]</scope>
    <source>
        <strain evidence="2 3">CHARLIE-1</strain>
    </source>
</reference>
<organism evidence="2 3">
    <name type="scientific">Cuspidothrix issatschenkoi CHARLIE-1</name>
    <dbReference type="NCBI Taxonomy" id="2052836"/>
    <lineage>
        <taxon>Bacteria</taxon>
        <taxon>Bacillati</taxon>
        <taxon>Cyanobacteriota</taxon>
        <taxon>Cyanophyceae</taxon>
        <taxon>Nostocales</taxon>
        <taxon>Aphanizomenonaceae</taxon>
        <taxon>Cuspidothrix</taxon>
    </lineage>
</organism>
<dbReference type="PANTHER" id="PTHR30595:SF6">
    <property type="entry name" value="SCHLAFEN ALBA-2 DOMAIN-CONTAINING PROTEIN"/>
    <property type="match status" value="1"/>
</dbReference>
<sequence>MELSQLSIIVQQLISLPQETEWVEFKQNNEKPEAIGEYISALSNSATLHGQNTGYLVWGIEDNTRNIVGTQFKPKQTKIGNEELENWLLRLLFPRINFKIYELPFQNQNLVLLEIPSANYQPVSFQGIEYIRVGSYKKKLKDYPEKERELWNLFSYQTFEKRIALENITADEILTKINYPSYFELTKQNLPDNKQGILERLEKEKLINIKANNYYDITNLGAILFAKKLSDFERLGRKAIRVIIYKDKGRIFTQRERVFEKGYAVSYEEIIAFINDQLPENEQIGQALRQNIKMYPEIAIRELVANAMIHQDFNMTGVSSTIEIFSDRIEIRNPGEPLVDTMRFIDIPPQSRNENLAAFMRRINICEERGSGIDKVIDAIEFFQLPAPDFNVKHQHTEAVLLSYRELKDMDKSDRMRACYQHACLRFVCREQMTNESLRQRFAIDDKNYSMASRIIADTINENLIKPYDPENKSKKHAKYVPFWA</sequence>
<name>A0A2S6CWT3_9CYAN</name>
<dbReference type="AlphaFoldDB" id="A0A2S6CWT3"/>
<feature type="domain" description="Schlafen AlbA-2" evidence="1">
    <location>
        <begin position="19"/>
        <end position="140"/>
    </location>
</feature>
<dbReference type="Proteomes" id="UP000239589">
    <property type="component" value="Unassembled WGS sequence"/>
</dbReference>
<dbReference type="Pfam" id="PF04326">
    <property type="entry name" value="SLFN_AlbA_2"/>
    <property type="match status" value="1"/>
</dbReference>
<comment type="caution">
    <text evidence="2">The sequence shown here is derived from an EMBL/GenBank/DDBJ whole genome shotgun (WGS) entry which is preliminary data.</text>
</comment>
<dbReference type="EMBL" id="PGEM01000038">
    <property type="protein sequence ID" value="PPJ64040.1"/>
    <property type="molecule type" value="Genomic_DNA"/>
</dbReference>
<dbReference type="Pfam" id="PF13749">
    <property type="entry name" value="HATPase_c_4"/>
    <property type="match status" value="1"/>
</dbReference>
<dbReference type="RefSeq" id="WP_104387111.1">
    <property type="nucleotide sequence ID" value="NZ_PGEM01000038.1"/>
</dbReference>
<evidence type="ECO:0000313" key="3">
    <source>
        <dbReference type="Proteomes" id="UP000239589"/>
    </source>
</evidence>
<protein>
    <submittedName>
        <fullName evidence="2">Transcriptional regulator</fullName>
    </submittedName>
</protein>
<keyword evidence="3" id="KW-1185">Reference proteome</keyword>
<dbReference type="InterPro" id="IPR038461">
    <property type="entry name" value="Schlafen_AlbA_2_dom_sf"/>
</dbReference>
<accession>A0A2S6CWT3</accession>
<dbReference type="InterPro" id="IPR007421">
    <property type="entry name" value="Schlafen_AlbA_2_dom"/>
</dbReference>
<proteinExistence type="predicted"/>